<evidence type="ECO:0000313" key="7">
    <source>
        <dbReference type="EMBL" id="BDE05571.1"/>
    </source>
</evidence>
<dbReference type="GO" id="GO:0005829">
    <property type="term" value="C:cytosol"/>
    <property type="evidence" value="ECO:0007669"/>
    <property type="project" value="TreeGrafter"/>
</dbReference>
<comment type="similarity">
    <text evidence="1 4">Belongs to the D-isomer specific 2-hydroxyacid dehydrogenase family.</text>
</comment>
<name>A0AAN1XW35_UNVUL</name>
<gene>
    <name evidence="7" type="ORF">WPS_08470</name>
</gene>
<dbReference type="Pfam" id="PF00389">
    <property type="entry name" value="2-Hacid_dh"/>
    <property type="match status" value="1"/>
</dbReference>
<evidence type="ECO:0000256" key="3">
    <source>
        <dbReference type="ARBA" id="ARBA00023027"/>
    </source>
</evidence>
<feature type="domain" description="D-isomer specific 2-hydroxyacid dehydrogenase NAD-binding" evidence="6">
    <location>
        <begin position="111"/>
        <end position="285"/>
    </location>
</feature>
<dbReference type="AlphaFoldDB" id="A0AAN1XW35"/>
<proteinExistence type="inferred from homology"/>
<dbReference type="InterPro" id="IPR050223">
    <property type="entry name" value="D-isomer_2-hydroxyacid_DH"/>
</dbReference>
<dbReference type="PANTHER" id="PTHR10996:SF178">
    <property type="entry name" value="2-HYDROXYACID DEHYDROGENASE YGL185C-RELATED"/>
    <property type="match status" value="1"/>
</dbReference>
<evidence type="ECO:0000313" key="8">
    <source>
        <dbReference type="Proteomes" id="UP001317532"/>
    </source>
</evidence>
<dbReference type="PANTHER" id="PTHR10996">
    <property type="entry name" value="2-HYDROXYACID DEHYDROGENASE-RELATED"/>
    <property type="match status" value="1"/>
</dbReference>
<dbReference type="Pfam" id="PF02826">
    <property type="entry name" value="2-Hacid_dh_C"/>
    <property type="match status" value="1"/>
</dbReference>
<evidence type="ECO:0000256" key="1">
    <source>
        <dbReference type="ARBA" id="ARBA00005854"/>
    </source>
</evidence>
<dbReference type="FunFam" id="3.40.50.720:FF:000462">
    <property type="entry name" value="Glyoxylate reductase (NADP+)"/>
    <property type="match status" value="1"/>
</dbReference>
<evidence type="ECO:0000259" key="6">
    <source>
        <dbReference type="Pfam" id="PF02826"/>
    </source>
</evidence>
<evidence type="ECO:0000259" key="5">
    <source>
        <dbReference type="Pfam" id="PF00389"/>
    </source>
</evidence>
<dbReference type="GO" id="GO:0016618">
    <property type="term" value="F:hydroxypyruvate reductase [NAD(P)H] activity"/>
    <property type="evidence" value="ECO:0007669"/>
    <property type="project" value="TreeGrafter"/>
</dbReference>
<dbReference type="EMBL" id="AP025523">
    <property type="protein sequence ID" value="BDE05571.1"/>
    <property type="molecule type" value="Genomic_DNA"/>
</dbReference>
<keyword evidence="3" id="KW-0520">NAD</keyword>
<dbReference type="KEGG" id="vab:WPS_08470"/>
<dbReference type="SUPFAM" id="SSF52283">
    <property type="entry name" value="Formate/glycerate dehydrogenase catalytic domain-like"/>
    <property type="match status" value="1"/>
</dbReference>
<dbReference type="RefSeq" id="WP_317996601.1">
    <property type="nucleotide sequence ID" value="NZ_AP025523.1"/>
</dbReference>
<dbReference type="GO" id="GO:0051287">
    <property type="term" value="F:NAD binding"/>
    <property type="evidence" value="ECO:0007669"/>
    <property type="project" value="InterPro"/>
</dbReference>
<dbReference type="SUPFAM" id="SSF51735">
    <property type="entry name" value="NAD(P)-binding Rossmann-fold domains"/>
    <property type="match status" value="1"/>
</dbReference>
<keyword evidence="2 4" id="KW-0560">Oxidoreductase</keyword>
<dbReference type="InterPro" id="IPR006140">
    <property type="entry name" value="D-isomer_DH_NAD-bd"/>
</dbReference>
<feature type="domain" description="D-isomer specific 2-hydroxyacid dehydrogenase catalytic" evidence="5">
    <location>
        <begin position="15"/>
        <end position="316"/>
    </location>
</feature>
<evidence type="ECO:0000256" key="4">
    <source>
        <dbReference type="RuleBase" id="RU003719"/>
    </source>
</evidence>
<dbReference type="GO" id="GO:0030267">
    <property type="term" value="F:glyoxylate reductase (NADPH) activity"/>
    <property type="evidence" value="ECO:0007669"/>
    <property type="project" value="TreeGrafter"/>
</dbReference>
<dbReference type="Gene3D" id="3.40.50.720">
    <property type="entry name" value="NAD(P)-binding Rossmann-like Domain"/>
    <property type="match status" value="2"/>
</dbReference>
<dbReference type="InterPro" id="IPR036291">
    <property type="entry name" value="NAD(P)-bd_dom_sf"/>
</dbReference>
<protein>
    <submittedName>
        <fullName evidence="7">D-glycerate dehydrogenase</fullName>
    </submittedName>
</protein>
<dbReference type="InterPro" id="IPR006139">
    <property type="entry name" value="D-isomer_2_OHA_DH_cat_dom"/>
</dbReference>
<accession>A0AAN1XW35</accession>
<sequence length="324" mass="34167">MNGVPPAVATAIALPPSVRAALERHAHVFDIIDRPRATWPMSVETAQALLIGSGVKLTGDLLDGLPGVRLIATQSVGYDNVDLAELHRRGIAFTNSRGSLIEAVADISYLLVIAAMRGIARGINWVRDGRWLQHGDMPFGRDLDGATLGIVGLGDIGSALARRARVSGMRVIYANRTPRSDDAANGNAYRTFSALLGEADCVVALVPLTPQTRGMFDAQAFAAMKPSAVFVNVARGAVADTAALLHALEAKQIAGAALDVTDPEPLPHDHPLVGRDDVLIVPHVGSATVETRTRMAMVAAENVIAYLDGKPLLTAVEGFGRPSE</sequence>
<keyword evidence="8" id="KW-1185">Reference proteome</keyword>
<reference evidence="7 8" key="1">
    <citation type="journal article" date="2022" name="ISME Commun">
        <title>Vulcanimicrobium alpinus gen. nov. sp. nov., the first cultivated representative of the candidate phylum 'Eremiobacterota', is a metabolically versatile aerobic anoxygenic phototroph.</title>
        <authorList>
            <person name="Yabe S."/>
            <person name="Muto K."/>
            <person name="Abe K."/>
            <person name="Yokota A."/>
            <person name="Staudigel H."/>
            <person name="Tebo B.M."/>
        </authorList>
    </citation>
    <scope>NUCLEOTIDE SEQUENCE [LARGE SCALE GENOMIC DNA]</scope>
    <source>
        <strain evidence="7 8">WC8-2</strain>
    </source>
</reference>
<organism evidence="7 8">
    <name type="scientific">Vulcanimicrobium alpinum</name>
    <dbReference type="NCBI Taxonomy" id="3016050"/>
    <lineage>
        <taxon>Bacteria</taxon>
        <taxon>Bacillati</taxon>
        <taxon>Vulcanimicrobiota</taxon>
        <taxon>Vulcanimicrobiia</taxon>
        <taxon>Vulcanimicrobiales</taxon>
        <taxon>Vulcanimicrobiaceae</taxon>
        <taxon>Vulcanimicrobium</taxon>
    </lineage>
</organism>
<dbReference type="Proteomes" id="UP001317532">
    <property type="component" value="Chromosome"/>
</dbReference>
<dbReference type="CDD" id="cd05301">
    <property type="entry name" value="GDH"/>
    <property type="match status" value="1"/>
</dbReference>
<evidence type="ECO:0000256" key="2">
    <source>
        <dbReference type="ARBA" id="ARBA00023002"/>
    </source>
</evidence>